<dbReference type="Proteomes" id="UP001324115">
    <property type="component" value="Unassembled WGS sequence"/>
</dbReference>
<dbReference type="InterPro" id="IPR001660">
    <property type="entry name" value="SAM"/>
</dbReference>
<reference evidence="3 4" key="1">
    <citation type="journal article" date="2023" name="G3 (Bethesda)">
        <title>A haplotype-resolved chromosome-scale genome for Quercus rubra L. provides insights into the genetics of adaptive traits for red oak species.</title>
        <authorList>
            <person name="Kapoor B."/>
            <person name="Jenkins J."/>
            <person name="Schmutz J."/>
            <person name="Zhebentyayeva T."/>
            <person name="Kuelheim C."/>
            <person name="Coggeshall M."/>
            <person name="Heim C."/>
            <person name="Lasky J.R."/>
            <person name="Leites L."/>
            <person name="Islam-Faridi N."/>
            <person name="Romero-Severson J."/>
            <person name="DeLeo V.L."/>
            <person name="Lucas S.M."/>
            <person name="Lazic D."/>
            <person name="Gailing O."/>
            <person name="Carlson J."/>
            <person name="Staton M."/>
        </authorList>
    </citation>
    <scope>NUCLEOTIDE SEQUENCE [LARGE SCALE GENOMIC DNA]</scope>
    <source>
        <strain evidence="3">Pseudo-F2</strain>
    </source>
</reference>
<dbReference type="Gene3D" id="1.10.150.50">
    <property type="entry name" value="Transcription Factor, Ets-1"/>
    <property type="match status" value="1"/>
</dbReference>
<evidence type="ECO:0000256" key="1">
    <source>
        <dbReference type="ARBA" id="ARBA00022737"/>
    </source>
</evidence>
<name>A0AAN7EKB1_QUERU</name>
<gene>
    <name evidence="3" type="ORF">RGQ29_031429</name>
</gene>
<evidence type="ECO:0000259" key="2">
    <source>
        <dbReference type="Pfam" id="PF00536"/>
    </source>
</evidence>
<keyword evidence="1" id="KW-0677">Repeat</keyword>
<sequence length="130" mass="14876">MKQIPRVFEERRKLDQSQKLSKTIQPARHNMQQQRTFNCQILEGLDTSELVMQLTPISGIVQRSFHSVEESLTVTSLLQSLGLGRYNIPFQAEVVDMSALKQMGDKDLKDMGTPMGLRKKIHLALWPPSR</sequence>
<comment type="caution">
    <text evidence="3">The sequence shown here is derived from an EMBL/GenBank/DDBJ whole genome shotgun (WGS) entry which is preliminary data.</text>
</comment>
<evidence type="ECO:0000313" key="4">
    <source>
        <dbReference type="Proteomes" id="UP001324115"/>
    </source>
</evidence>
<accession>A0AAN7EKB1</accession>
<evidence type="ECO:0000313" key="3">
    <source>
        <dbReference type="EMBL" id="KAK4573461.1"/>
    </source>
</evidence>
<organism evidence="3 4">
    <name type="scientific">Quercus rubra</name>
    <name type="common">Northern red oak</name>
    <name type="synonym">Quercus borealis</name>
    <dbReference type="NCBI Taxonomy" id="3512"/>
    <lineage>
        <taxon>Eukaryota</taxon>
        <taxon>Viridiplantae</taxon>
        <taxon>Streptophyta</taxon>
        <taxon>Embryophyta</taxon>
        <taxon>Tracheophyta</taxon>
        <taxon>Spermatophyta</taxon>
        <taxon>Magnoliopsida</taxon>
        <taxon>eudicotyledons</taxon>
        <taxon>Gunneridae</taxon>
        <taxon>Pentapetalae</taxon>
        <taxon>rosids</taxon>
        <taxon>fabids</taxon>
        <taxon>Fagales</taxon>
        <taxon>Fagaceae</taxon>
        <taxon>Quercus</taxon>
    </lineage>
</organism>
<dbReference type="PANTHER" id="PTHR10627:SF74">
    <property type="entry name" value="OS08G0526500 PROTEIN"/>
    <property type="match status" value="1"/>
</dbReference>
<dbReference type="EMBL" id="JAXUIC010000009">
    <property type="protein sequence ID" value="KAK4573461.1"/>
    <property type="molecule type" value="Genomic_DNA"/>
</dbReference>
<protein>
    <recommendedName>
        <fullName evidence="2">SAM domain-containing protein</fullName>
    </recommendedName>
</protein>
<dbReference type="SUPFAM" id="SSF47769">
    <property type="entry name" value="SAM/Pointed domain"/>
    <property type="match status" value="1"/>
</dbReference>
<dbReference type="AlphaFoldDB" id="A0AAN7EKB1"/>
<dbReference type="PANTHER" id="PTHR10627">
    <property type="entry name" value="SCP160"/>
    <property type="match status" value="1"/>
</dbReference>
<feature type="domain" description="SAM" evidence="2">
    <location>
        <begin position="73"/>
        <end position="124"/>
    </location>
</feature>
<dbReference type="InterPro" id="IPR013761">
    <property type="entry name" value="SAM/pointed_sf"/>
</dbReference>
<keyword evidence="4" id="KW-1185">Reference proteome</keyword>
<proteinExistence type="predicted"/>
<dbReference type="Pfam" id="PF00536">
    <property type="entry name" value="SAM_1"/>
    <property type="match status" value="1"/>
</dbReference>